<evidence type="ECO:0000256" key="5">
    <source>
        <dbReference type="ARBA" id="ARBA00021006"/>
    </source>
</evidence>
<evidence type="ECO:0000256" key="12">
    <source>
        <dbReference type="ARBA" id="ARBA00023027"/>
    </source>
</evidence>
<feature type="transmembrane region" description="Helical" evidence="17">
    <location>
        <begin position="306"/>
        <end position="324"/>
    </location>
</feature>
<evidence type="ECO:0000256" key="13">
    <source>
        <dbReference type="ARBA" id="ARBA00023075"/>
    </source>
</evidence>
<evidence type="ECO:0000259" key="18">
    <source>
        <dbReference type="Pfam" id="PF00361"/>
    </source>
</evidence>
<protein>
    <recommendedName>
        <fullName evidence="5 17">NADH-ubiquinone oxidoreductase chain 4</fullName>
        <ecNumber evidence="4 17">7.1.1.2</ecNumber>
    </recommendedName>
</protein>
<feature type="transmembrane region" description="Helical" evidence="17">
    <location>
        <begin position="423"/>
        <end position="444"/>
    </location>
</feature>
<feature type="transmembrane region" description="Helical" evidence="17">
    <location>
        <begin position="89"/>
        <end position="116"/>
    </location>
</feature>
<feature type="transmembrane region" description="Helical" evidence="17">
    <location>
        <begin position="344"/>
        <end position="366"/>
    </location>
</feature>
<evidence type="ECO:0000313" key="19">
    <source>
        <dbReference type="EMBL" id="ACL36007.1"/>
    </source>
</evidence>
<dbReference type="GO" id="GO:0008137">
    <property type="term" value="F:NADH dehydrogenase (ubiquinone) activity"/>
    <property type="evidence" value="ECO:0007669"/>
    <property type="project" value="UniProtKB-UniRule"/>
</dbReference>
<dbReference type="GO" id="GO:0015990">
    <property type="term" value="P:electron transport coupled proton transport"/>
    <property type="evidence" value="ECO:0007669"/>
    <property type="project" value="TreeGrafter"/>
</dbReference>
<dbReference type="AlphaFoldDB" id="C8YLY2"/>
<keyword evidence="11 17" id="KW-1133">Transmembrane helix</keyword>
<comment type="function">
    <text evidence="1">Core subunit of the mitochondrial membrane respiratory chain NADH dehydrogenase (Complex I) that is believed to belong to the minimal assembly required for catalysis. Complex I functions in the transfer of electrons from NADH to the respiratory chain. The immediate electron acceptor for the enzyme is believed to be ubiquinone.</text>
</comment>
<dbReference type="PANTHER" id="PTHR43507">
    <property type="entry name" value="NADH-UBIQUINONE OXIDOREDUCTASE CHAIN 4"/>
    <property type="match status" value="1"/>
</dbReference>
<keyword evidence="12 17" id="KW-0520">NAD</keyword>
<evidence type="ECO:0000256" key="2">
    <source>
        <dbReference type="ARBA" id="ARBA00004225"/>
    </source>
</evidence>
<evidence type="ECO:0000256" key="7">
    <source>
        <dbReference type="ARBA" id="ARBA00022660"/>
    </source>
</evidence>
<reference evidence="19" key="1">
    <citation type="journal article" date="2009" name="Mol. Biol. Rep.">
        <title>The complete mitochondrial genome of Evania appendigaster (Hymenoptera: Evaniidae) has low A+T content and a long intergenic spacer between atp8 and atp6.</title>
        <authorList>
            <person name="Wei S.J."/>
            <person name="Tang P."/>
            <person name="Zheng L.H."/>
            <person name="Shi M."/>
            <person name="Chen X.X."/>
        </authorList>
    </citation>
    <scope>NUCLEOTIDE SEQUENCE</scope>
</reference>
<keyword evidence="15 17" id="KW-0472">Membrane</keyword>
<feature type="transmembrane region" description="Helical" evidence="17">
    <location>
        <begin position="143"/>
        <end position="163"/>
    </location>
</feature>
<dbReference type="EC" id="7.1.1.2" evidence="4 17"/>
<evidence type="ECO:0000256" key="1">
    <source>
        <dbReference type="ARBA" id="ARBA00003257"/>
    </source>
</evidence>
<accession>C8YLY2</accession>
<dbReference type="InterPro" id="IPR001750">
    <property type="entry name" value="ND/Mrp_TM"/>
</dbReference>
<sequence>MLKLMFFLLLVLYGAMMLNSFNVIYFYSISMVMLMFMLLVFEDSDFLFCKIYYKFSVFSISWSLILLSVWISVCMGVVNQILRKSCVRLVYLMLILLSLLIGFFFSLNLMVFYLFFEMSLLPMFLMVMGWGGSELRYQAGLSMMVYAFFSSLPFFGLVFMILYKNGSLDFIIFKLDNILQGNLLFYILLLMIFLVKLPMFMMHMWLPKAHVEAPVFGSMMLAGVLLKLGGYGIFIIYLMAEGIYQWVSGSFILYNLMGGFYISLMCLFQLDLKVLIAYSSVVHMSFMLGGMSTLMEMGMMGSIMMMIGHGLCSSGLFCLVNYSYDVLNSRSVILNKGLLNLNKSLSLLWFFLCIFNLGAPLSINFFSEIFLLNGLMKWSGLIFLNLIFLMFFNSCYNFHLFGYTQHGVSMSMNFYSKVNAIDYLLMFIHIFPLVLLVLMMDVFIF</sequence>
<feature type="transmembrane region" description="Helical" evidence="17">
    <location>
        <begin position="183"/>
        <end position="206"/>
    </location>
</feature>
<keyword evidence="13 17" id="KW-0830">Ubiquinone</keyword>
<gene>
    <name evidence="19" type="primary">ND4</name>
</gene>
<keyword evidence="9" id="KW-1278">Translocase</keyword>
<dbReference type="GO" id="GO:0003954">
    <property type="term" value="F:NADH dehydrogenase activity"/>
    <property type="evidence" value="ECO:0007669"/>
    <property type="project" value="TreeGrafter"/>
</dbReference>
<keyword evidence="7 17" id="KW-0679">Respiratory chain</keyword>
<evidence type="ECO:0000256" key="4">
    <source>
        <dbReference type="ARBA" id="ARBA00012944"/>
    </source>
</evidence>
<evidence type="ECO:0000256" key="10">
    <source>
        <dbReference type="ARBA" id="ARBA00022982"/>
    </source>
</evidence>
<evidence type="ECO:0000256" key="9">
    <source>
        <dbReference type="ARBA" id="ARBA00022967"/>
    </source>
</evidence>
<evidence type="ECO:0000256" key="14">
    <source>
        <dbReference type="ARBA" id="ARBA00023128"/>
    </source>
</evidence>
<evidence type="ECO:0000256" key="15">
    <source>
        <dbReference type="ARBA" id="ARBA00023136"/>
    </source>
</evidence>
<dbReference type="GO" id="GO:0042773">
    <property type="term" value="P:ATP synthesis coupled electron transport"/>
    <property type="evidence" value="ECO:0007669"/>
    <property type="project" value="InterPro"/>
</dbReference>
<dbReference type="RefSeq" id="YP_003204690.1">
    <property type="nucleotide sequence ID" value="NC_013238.1"/>
</dbReference>
<feature type="domain" description="NADH:quinone oxidoreductase/Mrp antiporter transmembrane" evidence="18">
    <location>
        <begin position="106"/>
        <end position="388"/>
    </location>
</feature>
<evidence type="ECO:0000256" key="8">
    <source>
        <dbReference type="ARBA" id="ARBA00022692"/>
    </source>
</evidence>
<evidence type="ECO:0000256" key="6">
    <source>
        <dbReference type="ARBA" id="ARBA00022448"/>
    </source>
</evidence>
<keyword evidence="8 17" id="KW-0812">Transmembrane</keyword>
<feature type="transmembrane region" description="Helical" evidence="17">
    <location>
        <begin position="251"/>
        <end position="270"/>
    </location>
</feature>
<name>C8YLY2_EVAAP</name>
<comment type="subcellular location">
    <subcellularLocation>
        <location evidence="2 17">Mitochondrion membrane</location>
        <topology evidence="2 17">Multi-pass membrane protein</topology>
    </subcellularLocation>
</comment>
<dbReference type="PANTHER" id="PTHR43507:SF20">
    <property type="entry name" value="NADH-UBIQUINONE OXIDOREDUCTASE CHAIN 4"/>
    <property type="match status" value="1"/>
</dbReference>
<organism evidence="19">
    <name type="scientific">Evania appendigaster</name>
    <name type="common">Cockroach egg parasitoid wasp</name>
    <name type="synonym">Ichneumon appendigaster</name>
    <dbReference type="NCBI Taxonomy" id="27486"/>
    <lineage>
        <taxon>Eukaryota</taxon>
        <taxon>Metazoa</taxon>
        <taxon>Ecdysozoa</taxon>
        <taxon>Arthropoda</taxon>
        <taxon>Hexapoda</taxon>
        <taxon>Insecta</taxon>
        <taxon>Pterygota</taxon>
        <taxon>Neoptera</taxon>
        <taxon>Endopterygota</taxon>
        <taxon>Hymenoptera</taxon>
        <taxon>Apocrita</taxon>
        <taxon>Evanioidea</taxon>
        <taxon>Evaniidae</taxon>
        <taxon>Evania</taxon>
    </lineage>
</organism>
<comment type="function">
    <text evidence="17">Core subunit of the mitochondrial membrane respiratory chain NADH dehydrogenase (Complex I) which catalyzes electron transfer from NADH through the respiratory chain, using ubiquinone as an electron acceptor. Essential for the catalytic activity and assembly of complex I.</text>
</comment>
<dbReference type="CTD" id="4538"/>
<geneLocation type="mitochondrion" evidence="19"/>
<evidence type="ECO:0000256" key="16">
    <source>
        <dbReference type="ARBA" id="ARBA00049551"/>
    </source>
</evidence>
<feature type="transmembrane region" description="Helical" evidence="17">
    <location>
        <begin position="60"/>
        <end position="82"/>
    </location>
</feature>
<evidence type="ECO:0000256" key="11">
    <source>
        <dbReference type="ARBA" id="ARBA00022989"/>
    </source>
</evidence>
<dbReference type="GO" id="GO:0048039">
    <property type="term" value="F:ubiquinone binding"/>
    <property type="evidence" value="ECO:0007669"/>
    <property type="project" value="TreeGrafter"/>
</dbReference>
<evidence type="ECO:0000256" key="17">
    <source>
        <dbReference type="RuleBase" id="RU003297"/>
    </source>
</evidence>
<proteinExistence type="inferred from homology"/>
<keyword evidence="6 17" id="KW-0813">Transport</keyword>
<feature type="transmembrane region" description="Helical" evidence="17">
    <location>
        <begin position="378"/>
        <end position="403"/>
    </location>
</feature>
<dbReference type="GO" id="GO:0031966">
    <property type="term" value="C:mitochondrial membrane"/>
    <property type="evidence" value="ECO:0007669"/>
    <property type="project" value="UniProtKB-SubCell"/>
</dbReference>
<comment type="catalytic activity">
    <reaction evidence="16 17">
        <text>a ubiquinone + NADH + 5 H(+)(in) = a ubiquinol + NAD(+) + 4 H(+)(out)</text>
        <dbReference type="Rhea" id="RHEA:29091"/>
        <dbReference type="Rhea" id="RHEA-COMP:9565"/>
        <dbReference type="Rhea" id="RHEA-COMP:9566"/>
        <dbReference type="ChEBI" id="CHEBI:15378"/>
        <dbReference type="ChEBI" id="CHEBI:16389"/>
        <dbReference type="ChEBI" id="CHEBI:17976"/>
        <dbReference type="ChEBI" id="CHEBI:57540"/>
        <dbReference type="ChEBI" id="CHEBI:57945"/>
        <dbReference type="EC" id="7.1.1.2"/>
    </reaction>
</comment>
<dbReference type="GeneID" id="8445092"/>
<dbReference type="InterPro" id="IPR003918">
    <property type="entry name" value="NADH_UbQ_OxRdtase"/>
</dbReference>
<dbReference type="EMBL" id="FJ593187">
    <property type="protein sequence ID" value="ACL36007.1"/>
    <property type="molecule type" value="Genomic_DNA"/>
</dbReference>
<feature type="transmembrane region" description="Helical" evidence="17">
    <location>
        <begin position="218"/>
        <end position="239"/>
    </location>
</feature>
<keyword evidence="14 17" id="KW-0496">Mitochondrion</keyword>
<keyword evidence="10 17" id="KW-0249">Electron transport</keyword>
<comment type="similarity">
    <text evidence="3 17">Belongs to the complex I subunit 4 family.</text>
</comment>
<feature type="transmembrane region" description="Helical" evidence="17">
    <location>
        <begin position="7"/>
        <end position="40"/>
    </location>
</feature>
<dbReference type="Pfam" id="PF00361">
    <property type="entry name" value="Proton_antipo_M"/>
    <property type="match status" value="1"/>
</dbReference>
<dbReference type="PRINTS" id="PR01437">
    <property type="entry name" value="NUOXDRDTASE4"/>
</dbReference>
<evidence type="ECO:0000256" key="3">
    <source>
        <dbReference type="ARBA" id="ARBA00009025"/>
    </source>
</evidence>